<dbReference type="Pfam" id="PF10145">
    <property type="entry name" value="PhageMin_Tail"/>
    <property type="match status" value="1"/>
</dbReference>
<evidence type="ECO:0000256" key="4">
    <source>
        <dbReference type="SAM" id="Phobius"/>
    </source>
</evidence>
<dbReference type="EMBL" id="JBEPME010000005">
    <property type="protein sequence ID" value="MET3658170.1"/>
    <property type="molecule type" value="Genomic_DNA"/>
</dbReference>
<evidence type="ECO:0000313" key="7">
    <source>
        <dbReference type="Proteomes" id="UP001549104"/>
    </source>
</evidence>
<dbReference type="InterPro" id="IPR010090">
    <property type="entry name" value="Phage_tape_meas"/>
</dbReference>
<dbReference type="RefSeq" id="WP_354313851.1">
    <property type="nucleotide sequence ID" value="NZ_JBEPME010000005.1"/>
</dbReference>
<feature type="transmembrane region" description="Helical" evidence="4">
    <location>
        <begin position="512"/>
        <end position="532"/>
    </location>
</feature>
<proteinExistence type="predicted"/>
<gene>
    <name evidence="6" type="ORF">ABIC55_003287</name>
</gene>
<dbReference type="NCBIfam" id="TIGR01760">
    <property type="entry name" value="tape_meas_TP901"/>
    <property type="match status" value="1"/>
</dbReference>
<protein>
    <submittedName>
        <fullName evidence="6">TP901 family phage tail tape measure protein</fullName>
    </submittedName>
</protein>
<evidence type="ECO:0000256" key="3">
    <source>
        <dbReference type="SAM" id="MobiDB-lite"/>
    </source>
</evidence>
<keyword evidence="1" id="KW-1188">Viral release from host cell</keyword>
<evidence type="ECO:0000256" key="2">
    <source>
        <dbReference type="SAM" id="Coils"/>
    </source>
</evidence>
<dbReference type="PANTHER" id="PTHR37813:SF1">
    <property type="entry name" value="FELS-2 PROPHAGE PROTEIN"/>
    <property type="match status" value="1"/>
</dbReference>
<feature type="transmembrane region" description="Helical" evidence="4">
    <location>
        <begin position="614"/>
        <end position="640"/>
    </location>
</feature>
<keyword evidence="4" id="KW-0812">Transmembrane</keyword>
<feature type="domain" description="Phage tail tape measure protein" evidence="5">
    <location>
        <begin position="203"/>
        <end position="390"/>
    </location>
</feature>
<feature type="transmembrane region" description="Helical" evidence="4">
    <location>
        <begin position="553"/>
        <end position="574"/>
    </location>
</feature>
<feature type="coiled-coil region" evidence="2">
    <location>
        <begin position="93"/>
        <end position="120"/>
    </location>
</feature>
<feature type="transmembrane region" description="Helical" evidence="4">
    <location>
        <begin position="580"/>
        <end position="602"/>
    </location>
</feature>
<evidence type="ECO:0000259" key="5">
    <source>
        <dbReference type="Pfam" id="PF10145"/>
    </source>
</evidence>
<evidence type="ECO:0000313" key="6">
    <source>
        <dbReference type="EMBL" id="MET3658170.1"/>
    </source>
</evidence>
<sequence length="1960" mass="212304">MTTNIGSLAVSLSLDAANFNGSIDKANRNLGAMGSELRAVRALGTDYGNSLDGLASKKDILTRSVGASSLKLEEERRKYDALVASGTANEAQLERQARRVNEAQAQFNRLTSELSETEQALRRQSSSWHQLSERLGPIGAQLTMVGDKMTAIGKSMSMKVTAPIVAMGTLAAKAAIDFESSFAGVRKTVDASEAEFKTLEVGIRNMAKEIPAAATEIAGVAEAAGQLGIKKEAILGFTRTMVDLGVATNMSSEEAATALARLANITGMNQKDFDRLGSSVVALGNNFATTEKEIVEMGLRLAGAGSQVGMSEADILGLSTALTSVGINAEMGGSAFSRVMVQMQLATSTGFTKVQKLSKETGLSLRDLQMMASHSGKAFGNMAEDMGMTKKELLAIVKAGVELEGFSKIAGMTGEQFKQAFEKDAVGAIGSFIDGLANAEESGETAINMLQEMGITSVLLRDSLLRAGGANELFGSAIKVSNDGWTENVALTKEAEERYKTTASQIQIMVNYFKELGITLGAIILPVINKMIAGLKPLIENFAEMSKATQTTILIIAGIAAAIGPVLVVAGVLISSIGSIVTAISTFAAAMTVVTTGVAALTPGVGMLASMIGSLSGVFTILSGPIGVAVVAIAAVGIGVTKLVNNLNKDALPQVERFGKGMEGISDSTKVALTGFFDLSDGASKSLSEMFLTSTKVTQEMSNSLVAQFSAMNKQIVDEMKANHDEQLKGMKSFFVNSSVLSDEEETKIMQKTKNSNDIELLMQQEKENAIKQIMQTATNEKRALTERERDTINSIQNEMQKTAVKVLSASEIEQKVIMERLKETASNLSAQQAAEVAKNSAEQRNKSVAEAEAQYTETVGQIIRMRDESGVITEEQATKMIAEATRSKDVTIKHAKNMHEEVVKQARAQANEHVDTVDWETGEILTKWEVFKNNSTKKFEEIKTANIKAWKNFTTEIKSDIENLKNFISTKWGEIGQTISAKTEEWKTAITNWWVGLPAALGGVKDTIVNWFVETGISIAVQLVVWKESIATWFESMPSVMIEKLVSWGQAISQWADEQNAENIRQFSEWGAAIVNWFTSIPSVITGNLAQWTSSFATWFTDTKTTIVKNFAEWTASIVEWFVSIPSKISENLAKWLTVFAVWFVDTRNAIIKWFADWTSTIVTWFSDTKENIITDLAEWFAAIATWFKEMPSNIGTWLAEWWTKISTWFSEIPAYLTAKFEDWWAAIKAWFTSVPDKPEIKNMGKNMIDKVAAGNQEKKSELLDKLGKIIVDVALGALAIAGIALVAAGREIIKRLISGIQDMKAGLETKTKELGDGIVTKMKAVDLIKVGKDIIRGLIGGIGSMAKDVWEKAKEIANGIGKTISDTMQVKSPSRVTMKLGGFIGQGLADGLGGSIGENEKAAKGLSNSIMDTIKNIFDINSPAGETIKLGGFIGDGLAIGVAGTKSANEKAIEGVSKVLSAAATKNAADIAKIGTEAEKKRTEVQADYAKKRAELGRKSAQSAQTALKTSTNKKGVIVTTGTQRVHNIRADASAKLTKLNEDEQKKLATINTKAWADMQKKEAEISKDRLESVKTYVADKKSLDEMSLVAESEVWRKSLVLFDAGTKERVEIQKAYQASLKAINDEVLKVNDEYMGKMTVINEKLKKEENDLTNMYLKSVDDRAKSLVTFAGTFDEFEVKLEKTGEDLMWNLKSQVLGFKRWQEEIDELSKKAIDDGLIDELKQMGPKALPQLIALNSLTDKQMSEYSSLYKEKSKLAREQAEKEMAPMKANTEKQIIELRAAANKELGLLQNDWTNKIKSITQATDTELMSLKTIGKNAGQGLLDGLASMENSLVKKARDIANAVSKAMASALQVKSPSRVTMKIGQFVGEGLEVGMENSISSIRRAARTMANAAVPDVGNVRGPGYSSQGGQSSPSGNSSTVVNQTVVIHSPKHVSPSETARLQKRATQELALGW</sequence>
<keyword evidence="4" id="KW-0472">Membrane</keyword>
<reference evidence="6 7" key="1">
    <citation type="submission" date="2024-06" db="EMBL/GenBank/DDBJ databases">
        <title>Sorghum-associated microbial communities from plants grown in Nebraska, USA.</title>
        <authorList>
            <person name="Schachtman D."/>
        </authorList>
    </citation>
    <scope>NUCLEOTIDE SEQUENCE [LARGE SCALE GENOMIC DNA]</scope>
    <source>
        <strain evidence="6 7">1288</strain>
    </source>
</reference>
<comment type="caution">
    <text evidence="6">The sequence shown here is derived from an EMBL/GenBank/DDBJ whole genome shotgun (WGS) entry which is preliminary data.</text>
</comment>
<feature type="region of interest" description="Disordered" evidence="3">
    <location>
        <begin position="1901"/>
        <end position="1926"/>
    </location>
</feature>
<keyword evidence="4" id="KW-1133">Transmembrane helix</keyword>
<name>A0ABV2KAR1_SPOPS</name>
<accession>A0ABV2KAR1</accession>
<keyword evidence="2" id="KW-0175">Coiled coil</keyword>
<dbReference type="PANTHER" id="PTHR37813">
    <property type="entry name" value="FELS-2 PROPHAGE PROTEIN"/>
    <property type="match status" value="1"/>
</dbReference>
<evidence type="ECO:0000256" key="1">
    <source>
        <dbReference type="ARBA" id="ARBA00022612"/>
    </source>
</evidence>
<dbReference type="SUPFAM" id="SSF57997">
    <property type="entry name" value="Tropomyosin"/>
    <property type="match status" value="1"/>
</dbReference>
<keyword evidence="7" id="KW-1185">Reference proteome</keyword>
<feature type="compositionally biased region" description="Low complexity" evidence="3">
    <location>
        <begin position="1908"/>
        <end position="1925"/>
    </location>
</feature>
<organism evidence="6 7">
    <name type="scientific">Sporosarcina psychrophila</name>
    <name type="common">Bacillus psychrophilus</name>
    <dbReference type="NCBI Taxonomy" id="1476"/>
    <lineage>
        <taxon>Bacteria</taxon>
        <taxon>Bacillati</taxon>
        <taxon>Bacillota</taxon>
        <taxon>Bacilli</taxon>
        <taxon>Bacillales</taxon>
        <taxon>Caryophanaceae</taxon>
        <taxon>Sporosarcina</taxon>
    </lineage>
</organism>
<dbReference type="Proteomes" id="UP001549104">
    <property type="component" value="Unassembled WGS sequence"/>
</dbReference>